<feature type="domain" description="HTH marR-type" evidence="2">
    <location>
        <begin position="53"/>
        <end position="157"/>
    </location>
</feature>
<dbReference type="SUPFAM" id="SSF46785">
    <property type="entry name" value="Winged helix' DNA-binding domain"/>
    <property type="match status" value="1"/>
</dbReference>
<feature type="compositionally biased region" description="Low complexity" evidence="1">
    <location>
        <begin position="174"/>
        <end position="184"/>
    </location>
</feature>
<name>A0ABY2IRR5_9MICO</name>
<dbReference type="Proteomes" id="UP000297604">
    <property type="component" value="Unassembled WGS sequence"/>
</dbReference>
<dbReference type="Gene3D" id="1.10.10.10">
    <property type="entry name" value="Winged helix-like DNA-binding domain superfamily/Winged helix DNA-binding domain"/>
    <property type="match status" value="1"/>
</dbReference>
<accession>A0ABY2IRR5</accession>
<feature type="region of interest" description="Disordered" evidence="1">
    <location>
        <begin position="174"/>
        <end position="205"/>
    </location>
</feature>
<protein>
    <submittedName>
        <fullName evidence="3">MarR family transcriptional regulator</fullName>
    </submittedName>
</protein>
<sequence>MSERATFPPRSPSPEPSFWTGQGNNGTTGTTGARDVLAALRAFRAADAAMRERARAELAVNETDLVAIRHLIQREARRTPVSPKDLTSHLGISSAATSKLLARLTRTGHIRREAHAVDGRVQLIFATPAAHQEVRRALGGVHERMFAAAEDLEPSERNAVIRFLTAIADAMSATTTDTASHHGGTPTGVTAPSGGTEAVQGHSTT</sequence>
<keyword evidence="4" id="KW-1185">Reference proteome</keyword>
<dbReference type="InterPro" id="IPR039422">
    <property type="entry name" value="MarR/SlyA-like"/>
</dbReference>
<evidence type="ECO:0000259" key="2">
    <source>
        <dbReference type="SMART" id="SM00347"/>
    </source>
</evidence>
<dbReference type="RefSeq" id="WP_134446120.1">
    <property type="nucleotide sequence ID" value="NZ_SOFS01000016.1"/>
</dbReference>
<organism evidence="3 4">
    <name type="scientific">Cryobacterium glucosi</name>
    <dbReference type="NCBI Taxonomy" id="1259175"/>
    <lineage>
        <taxon>Bacteria</taxon>
        <taxon>Bacillati</taxon>
        <taxon>Actinomycetota</taxon>
        <taxon>Actinomycetes</taxon>
        <taxon>Micrococcales</taxon>
        <taxon>Microbacteriaceae</taxon>
        <taxon>Cryobacterium</taxon>
    </lineage>
</organism>
<reference evidence="3 4" key="1">
    <citation type="submission" date="2019-03" db="EMBL/GenBank/DDBJ databases">
        <title>Genomics of glacier-inhabiting Cryobacterium strains.</title>
        <authorList>
            <person name="Liu Q."/>
            <person name="Xin Y.-H."/>
        </authorList>
    </citation>
    <scope>NUCLEOTIDE SEQUENCE [LARGE SCALE GENOMIC DNA]</scope>
    <source>
        <strain evidence="3 4">MDB1-5</strain>
    </source>
</reference>
<dbReference type="PANTHER" id="PTHR33164:SF43">
    <property type="entry name" value="HTH-TYPE TRANSCRIPTIONAL REPRESSOR YETL"/>
    <property type="match status" value="1"/>
</dbReference>
<comment type="caution">
    <text evidence="3">The sequence shown here is derived from an EMBL/GenBank/DDBJ whole genome shotgun (WGS) entry which is preliminary data.</text>
</comment>
<dbReference type="SMART" id="SM00347">
    <property type="entry name" value="HTH_MARR"/>
    <property type="match status" value="1"/>
</dbReference>
<feature type="region of interest" description="Disordered" evidence="1">
    <location>
        <begin position="1"/>
        <end position="31"/>
    </location>
</feature>
<dbReference type="InterPro" id="IPR036390">
    <property type="entry name" value="WH_DNA-bd_sf"/>
</dbReference>
<dbReference type="Pfam" id="PF12802">
    <property type="entry name" value="MarR_2"/>
    <property type="match status" value="1"/>
</dbReference>
<evidence type="ECO:0000256" key="1">
    <source>
        <dbReference type="SAM" id="MobiDB-lite"/>
    </source>
</evidence>
<dbReference type="InterPro" id="IPR036388">
    <property type="entry name" value="WH-like_DNA-bd_sf"/>
</dbReference>
<dbReference type="PANTHER" id="PTHR33164">
    <property type="entry name" value="TRANSCRIPTIONAL REGULATOR, MARR FAMILY"/>
    <property type="match status" value="1"/>
</dbReference>
<evidence type="ECO:0000313" key="3">
    <source>
        <dbReference type="EMBL" id="TFC21278.1"/>
    </source>
</evidence>
<dbReference type="InterPro" id="IPR000835">
    <property type="entry name" value="HTH_MarR-typ"/>
</dbReference>
<feature type="compositionally biased region" description="Low complexity" evidence="1">
    <location>
        <begin position="16"/>
        <end position="31"/>
    </location>
</feature>
<proteinExistence type="predicted"/>
<dbReference type="EMBL" id="SOFS01000016">
    <property type="protein sequence ID" value="TFC21278.1"/>
    <property type="molecule type" value="Genomic_DNA"/>
</dbReference>
<evidence type="ECO:0000313" key="4">
    <source>
        <dbReference type="Proteomes" id="UP000297604"/>
    </source>
</evidence>
<gene>
    <name evidence="3" type="ORF">E3O46_06635</name>
</gene>